<name>A0AAD9XRE6_9ROSI</name>
<feature type="compositionally biased region" description="Polar residues" evidence="1">
    <location>
        <begin position="466"/>
        <end position="478"/>
    </location>
</feature>
<dbReference type="PANTHER" id="PTHR31390">
    <property type="entry name" value="EXPRESSED PROTEIN"/>
    <property type="match status" value="1"/>
</dbReference>
<reference evidence="2" key="1">
    <citation type="journal article" date="2023" name="Plant J.">
        <title>Genome sequences and population genomics provide insights into the demographic history, inbreeding, and mutation load of two 'living fossil' tree species of Dipteronia.</title>
        <authorList>
            <person name="Feng Y."/>
            <person name="Comes H.P."/>
            <person name="Chen J."/>
            <person name="Zhu S."/>
            <person name="Lu R."/>
            <person name="Zhang X."/>
            <person name="Li P."/>
            <person name="Qiu J."/>
            <person name="Olsen K.M."/>
            <person name="Qiu Y."/>
        </authorList>
    </citation>
    <scope>NUCLEOTIDE SEQUENCE</scope>
    <source>
        <strain evidence="2">KIB01</strain>
    </source>
</reference>
<evidence type="ECO:0000256" key="1">
    <source>
        <dbReference type="SAM" id="MobiDB-lite"/>
    </source>
</evidence>
<accession>A0AAD9XRE6</accession>
<comment type="caution">
    <text evidence="2">The sequence shown here is derived from an EMBL/GenBank/DDBJ whole genome shotgun (WGS) entry which is preliminary data.</text>
</comment>
<dbReference type="InterPro" id="IPR021916">
    <property type="entry name" value="DUF3527"/>
</dbReference>
<organism evidence="2 3">
    <name type="scientific">Dipteronia dyeriana</name>
    <dbReference type="NCBI Taxonomy" id="168575"/>
    <lineage>
        <taxon>Eukaryota</taxon>
        <taxon>Viridiplantae</taxon>
        <taxon>Streptophyta</taxon>
        <taxon>Embryophyta</taxon>
        <taxon>Tracheophyta</taxon>
        <taxon>Spermatophyta</taxon>
        <taxon>Magnoliopsida</taxon>
        <taxon>eudicotyledons</taxon>
        <taxon>Gunneridae</taxon>
        <taxon>Pentapetalae</taxon>
        <taxon>rosids</taxon>
        <taxon>malvids</taxon>
        <taxon>Sapindales</taxon>
        <taxon>Sapindaceae</taxon>
        <taxon>Hippocastanoideae</taxon>
        <taxon>Acereae</taxon>
        <taxon>Dipteronia</taxon>
    </lineage>
</organism>
<dbReference type="EMBL" id="JANJYI010000001">
    <property type="protein sequence ID" value="KAK2664086.1"/>
    <property type="molecule type" value="Genomic_DNA"/>
</dbReference>
<gene>
    <name evidence="2" type="ORF">Ddye_002660</name>
</gene>
<evidence type="ECO:0000313" key="3">
    <source>
        <dbReference type="Proteomes" id="UP001280121"/>
    </source>
</evidence>
<feature type="region of interest" description="Disordered" evidence="1">
    <location>
        <begin position="433"/>
        <end position="478"/>
    </location>
</feature>
<protein>
    <submittedName>
        <fullName evidence="2">Uncharacterized protein</fullName>
    </submittedName>
</protein>
<feature type="compositionally biased region" description="Polar residues" evidence="1">
    <location>
        <begin position="447"/>
        <end position="457"/>
    </location>
</feature>
<dbReference type="AlphaFoldDB" id="A0AAD9XRE6"/>
<dbReference type="Proteomes" id="UP001280121">
    <property type="component" value="Unassembled WGS sequence"/>
</dbReference>
<dbReference type="PANTHER" id="PTHR31390:SF0">
    <property type="entry name" value="DOMAIN PROTEIN, PUTATIVE (DUF3527)-RELATED"/>
    <property type="match status" value="1"/>
</dbReference>
<evidence type="ECO:0000313" key="2">
    <source>
        <dbReference type="EMBL" id="KAK2664086.1"/>
    </source>
</evidence>
<keyword evidence="3" id="KW-1185">Reference proteome</keyword>
<feature type="region of interest" description="Disordered" evidence="1">
    <location>
        <begin position="227"/>
        <end position="246"/>
    </location>
</feature>
<feature type="compositionally biased region" description="Low complexity" evidence="1">
    <location>
        <begin position="230"/>
        <end position="246"/>
    </location>
</feature>
<sequence>MGLEMELDFDKRNSVGLSPNTVLPSARQCSNVEMRSINRKSTCRDDILRVKEGFTEISFRRYRSSSCKNIPSRPVVVASDVELKRGSIYQSSQEVRKMKKMGAIEGRENIELSLSSDNSFSFRVVDSLCSSDEESSKRTSLMYEKSNSIATSLCKSSVKLSPSDGFIEFRLNSDNREIQSTEIARRNMVEDLKLRCDEVVVPLNDGNDLLERDAVLTFLKSHSAKVEMPSSPSLSESDCSSKASSKSRFSPIRRMFDPFKKSKSLRSPLGYTLQPNEVRPTGMERAREGTIRKSLLDDFSHTAHKLEFDYQHLSPVANSPVHLHGFLKLENKQGVPSFEFYLNFPEDVIVAKTWKADNAFNWLYTFHSLDGRKKSNASSWGSNDSNKGTMVGQMQVSSYLCSEVKDGGVIDNSMMTEFVLYDTAHARQTVIAQNHPKGSNPGPVERNGQSNDRSNSLKLKDHPKSASHNNELDSSNKSTMCPWASKDLRPNLEVAAIVIEVPFEKRESLKYKRGHKISDKNHSNLLNLSMVEQQKDHLGSRISEKVKVVIPTGTHGLPSADSRGPSSLLNRWRLGGGCECGGWDMACPLTVFDNPSICYTSDQPLLDSQQPLELFVQGAKEKTPALTMIVLGEGRYAVDFHAQLSTLQAFSICVATLHGTEAAVADGQDISMQLPHSNSLKVLIEEEVKFLIEAVTEEEKNRVTKRREEITPTYMINHPPFSPIARV</sequence>
<proteinExistence type="predicted"/>
<dbReference type="Pfam" id="PF12043">
    <property type="entry name" value="DUF3527"/>
    <property type="match status" value="1"/>
</dbReference>